<protein>
    <recommendedName>
        <fullName evidence="2">Transglycosylase SLT domain 1</fullName>
    </recommendedName>
</protein>
<proteinExistence type="predicted"/>
<dbReference type="InterPro" id="IPR023346">
    <property type="entry name" value="Lysozyme-like_dom_sf"/>
</dbReference>
<organism evidence="1">
    <name type="scientific">uncultured Caudovirales phage</name>
    <dbReference type="NCBI Taxonomy" id="2100421"/>
    <lineage>
        <taxon>Viruses</taxon>
        <taxon>Duplodnaviria</taxon>
        <taxon>Heunggongvirae</taxon>
        <taxon>Uroviricota</taxon>
        <taxon>Caudoviricetes</taxon>
        <taxon>Peduoviridae</taxon>
        <taxon>Maltschvirus</taxon>
        <taxon>Maltschvirus maltsch</taxon>
    </lineage>
</organism>
<accession>A0A6J5QCL1</accession>
<evidence type="ECO:0008006" key="2">
    <source>
        <dbReference type="Google" id="ProtNLM"/>
    </source>
</evidence>
<dbReference type="EMBL" id="LR797000">
    <property type="protein sequence ID" value="CAB4180106.1"/>
    <property type="molecule type" value="Genomic_DNA"/>
</dbReference>
<reference evidence="1" key="1">
    <citation type="submission" date="2020-05" db="EMBL/GenBank/DDBJ databases">
        <authorList>
            <person name="Chiriac C."/>
            <person name="Salcher M."/>
            <person name="Ghai R."/>
            <person name="Kavagutti S V."/>
        </authorList>
    </citation>
    <scope>NUCLEOTIDE SEQUENCE</scope>
</reference>
<evidence type="ECO:0000313" key="1">
    <source>
        <dbReference type="EMBL" id="CAB4180106.1"/>
    </source>
</evidence>
<name>A0A6J5QCL1_9CAUD</name>
<gene>
    <name evidence="1" type="ORF">UFOVP1052_6</name>
</gene>
<dbReference type="SUPFAM" id="SSF53955">
    <property type="entry name" value="Lysozyme-like"/>
    <property type="match status" value="1"/>
</dbReference>
<sequence length="198" mass="21784">MHLIIKLTIAFALSAIGLGAYQVPQPRPDMSSTTPTEKPYEALGGFGQAMADIYRYVPSTTTTTLPATVYKHGDCSWLPAVALQAGWQPEQLITLTKYSLRESGCCPNRIGGDTVDKNCKVTGVAEWSHRSDSGLLQINGVHWKPDHAQYDGLICKQMKICTQEPLLDALTNLQAARLIYIRVGWSAWDTCHSTKSCK</sequence>